<dbReference type="EMBL" id="LUCM01006633">
    <property type="protein sequence ID" value="KAA0190996.1"/>
    <property type="molecule type" value="Genomic_DNA"/>
</dbReference>
<dbReference type="Gene3D" id="2.60.220.30">
    <property type="match status" value="2"/>
</dbReference>
<evidence type="ECO:0000256" key="5">
    <source>
        <dbReference type="ARBA" id="ARBA00023043"/>
    </source>
</evidence>
<feature type="repeat" description="ANK" evidence="7">
    <location>
        <begin position="308"/>
        <end position="340"/>
    </location>
</feature>
<keyword evidence="5 7" id="KW-0040">ANK repeat</keyword>
<dbReference type="OrthoDB" id="20872at2759"/>
<feature type="repeat" description="ANK" evidence="7">
    <location>
        <begin position="440"/>
        <end position="472"/>
    </location>
</feature>
<evidence type="ECO:0000256" key="1">
    <source>
        <dbReference type="ARBA" id="ARBA00004370"/>
    </source>
</evidence>
<keyword evidence="6" id="KW-0472">Membrane</keyword>
<dbReference type="GO" id="GO:0016020">
    <property type="term" value="C:membrane"/>
    <property type="evidence" value="ECO:0007669"/>
    <property type="project" value="UniProtKB-SubCell"/>
</dbReference>
<feature type="repeat" description="ANK" evidence="7">
    <location>
        <begin position="746"/>
        <end position="778"/>
    </location>
</feature>
<comment type="caution">
    <text evidence="9">The sequence shown here is derived from an EMBL/GenBank/DDBJ whole genome shotgun (WGS) entry which is preliminary data.</text>
</comment>
<dbReference type="SMART" id="SM00218">
    <property type="entry name" value="ZU5"/>
    <property type="match status" value="1"/>
</dbReference>
<feature type="repeat" description="ANK" evidence="7">
    <location>
        <begin position="407"/>
        <end position="439"/>
    </location>
</feature>
<accession>A0A8E0RY74</accession>
<gene>
    <name evidence="9" type="ORF">FBUS_01055</name>
</gene>
<dbReference type="Gene3D" id="1.25.40.20">
    <property type="entry name" value="Ankyrin repeat-containing domain"/>
    <property type="match status" value="4"/>
</dbReference>
<name>A0A8E0RY74_9TREM</name>
<feature type="repeat" description="ANK" evidence="7">
    <location>
        <begin position="341"/>
        <end position="373"/>
    </location>
</feature>
<dbReference type="PANTHER" id="PTHR24123">
    <property type="entry name" value="ANKYRIN REPEAT-CONTAINING"/>
    <property type="match status" value="1"/>
</dbReference>
<feature type="domain" description="ZU5" evidence="8">
    <location>
        <begin position="938"/>
        <end position="1093"/>
    </location>
</feature>
<organism evidence="9 10">
    <name type="scientific">Fasciolopsis buskii</name>
    <dbReference type="NCBI Taxonomy" id="27845"/>
    <lineage>
        <taxon>Eukaryota</taxon>
        <taxon>Metazoa</taxon>
        <taxon>Spiralia</taxon>
        <taxon>Lophotrochozoa</taxon>
        <taxon>Platyhelminthes</taxon>
        <taxon>Trematoda</taxon>
        <taxon>Digenea</taxon>
        <taxon>Plagiorchiida</taxon>
        <taxon>Echinostomata</taxon>
        <taxon>Echinostomatoidea</taxon>
        <taxon>Fasciolidae</taxon>
        <taxon>Fasciolopsis</taxon>
    </lineage>
</organism>
<feature type="repeat" description="ANK" evidence="7">
    <location>
        <begin position="221"/>
        <end position="253"/>
    </location>
</feature>
<dbReference type="InterPro" id="IPR051165">
    <property type="entry name" value="Multifunctional_ANK_Repeat"/>
</dbReference>
<dbReference type="Pfam" id="PF13857">
    <property type="entry name" value="Ank_5"/>
    <property type="match status" value="1"/>
</dbReference>
<feature type="repeat" description="ANK" evidence="7">
    <location>
        <begin position="539"/>
        <end position="562"/>
    </location>
</feature>
<feature type="repeat" description="ANK" evidence="7">
    <location>
        <begin position="707"/>
        <end position="739"/>
    </location>
</feature>
<feature type="repeat" description="ANK" evidence="7">
    <location>
        <begin position="639"/>
        <end position="662"/>
    </location>
</feature>
<dbReference type="PANTHER" id="PTHR24123:SF141">
    <property type="entry name" value="ANKYRIN 2, ISOFORM U"/>
    <property type="match status" value="1"/>
</dbReference>
<evidence type="ECO:0000313" key="9">
    <source>
        <dbReference type="EMBL" id="KAA0190996.1"/>
    </source>
</evidence>
<dbReference type="PROSITE" id="PS50088">
    <property type="entry name" value="ANK_REPEAT"/>
    <property type="match status" value="20"/>
</dbReference>
<dbReference type="Pfam" id="PF00023">
    <property type="entry name" value="Ank"/>
    <property type="match status" value="2"/>
</dbReference>
<evidence type="ECO:0000256" key="7">
    <source>
        <dbReference type="PROSITE-ProRule" id="PRU00023"/>
    </source>
</evidence>
<feature type="domain" description="ZU5" evidence="8">
    <location>
        <begin position="1095"/>
        <end position="1237"/>
    </location>
</feature>
<dbReference type="InterPro" id="IPR040745">
    <property type="entry name" value="Ankyrin_UPA"/>
</dbReference>
<evidence type="ECO:0000256" key="2">
    <source>
        <dbReference type="ARBA" id="ARBA00004496"/>
    </source>
</evidence>
<evidence type="ECO:0000256" key="6">
    <source>
        <dbReference type="ARBA" id="ARBA00023136"/>
    </source>
</evidence>
<feature type="repeat" description="ANK" evidence="7">
    <location>
        <begin position="275"/>
        <end position="307"/>
    </location>
</feature>
<comment type="subcellular location">
    <subcellularLocation>
        <location evidence="2">Cytoplasm</location>
    </subcellularLocation>
    <subcellularLocation>
        <location evidence="1">Membrane</location>
    </subcellularLocation>
</comment>
<dbReference type="GO" id="GO:0005737">
    <property type="term" value="C:cytoplasm"/>
    <property type="evidence" value="ECO:0007669"/>
    <property type="project" value="UniProtKB-SubCell"/>
</dbReference>
<dbReference type="Pfam" id="PF12796">
    <property type="entry name" value="Ank_2"/>
    <property type="match status" value="7"/>
</dbReference>
<dbReference type="InterPro" id="IPR036770">
    <property type="entry name" value="Ankyrin_rpt-contain_sf"/>
</dbReference>
<evidence type="ECO:0000256" key="4">
    <source>
        <dbReference type="ARBA" id="ARBA00022737"/>
    </source>
</evidence>
<dbReference type="SMART" id="SM00248">
    <property type="entry name" value="ANK"/>
    <property type="match status" value="22"/>
</dbReference>
<dbReference type="Gene3D" id="2.60.40.2660">
    <property type="match status" value="1"/>
</dbReference>
<feature type="repeat" description="ANK" evidence="7">
    <location>
        <begin position="673"/>
        <end position="705"/>
    </location>
</feature>
<dbReference type="InterPro" id="IPR002110">
    <property type="entry name" value="Ankyrin_rpt"/>
</dbReference>
<feature type="repeat" description="ANK" evidence="7">
    <location>
        <begin position="606"/>
        <end position="638"/>
    </location>
</feature>
<proteinExistence type="predicted"/>
<feature type="repeat" description="ANK" evidence="7">
    <location>
        <begin position="506"/>
        <end position="538"/>
    </location>
</feature>
<dbReference type="Pfam" id="PF17809">
    <property type="entry name" value="UPA_2"/>
    <property type="match status" value="1"/>
</dbReference>
<feature type="repeat" description="ANK" evidence="7">
    <location>
        <begin position="473"/>
        <end position="505"/>
    </location>
</feature>
<dbReference type="FunFam" id="1.25.40.20:FF:000003">
    <property type="entry name" value="Ankyrin, isoform B"/>
    <property type="match status" value="1"/>
</dbReference>
<feature type="repeat" description="ANK" evidence="7">
    <location>
        <begin position="573"/>
        <end position="605"/>
    </location>
</feature>
<dbReference type="PROSITE" id="PS51145">
    <property type="entry name" value="ZU5"/>
    <property type="match status" value="2"/>
</dbReference>
<keyword evidence="4" id="KW-0677">Repeat</keyword>
<feature type="repeat" description="ANK" evidence="7">
    <location>
        <begin position="125"/>
        <end position="157"/>
    </location>
</feature>
<sequence length="1450" mass="158215">MEDDMNYGPERVVIKLLHIFLSRHPRIQTFFRSIFHQSIVELFIWPNLHSMLAFTLIQNGLTALHLASKEGHTDVVRELIKRGASVKMVTKKGNTALHIASLAGNFDVVKLLIEYGANVNAQSQNGFTPLYMASQENHVEVVNHLLNNGANPALSTEDGFTPLAVALQQGHDRVVAILLEKDSKGKTRLPALHVAAKKNDVHSATLLLNNSDVNVDHASASGFTPLHIAAHYGNLNIAKLLIERGANVNYNAKFTNSFLFSPPDTFATNRCPTQNSITPLHVATKWGKEDVANELLNAGAEVDARTRDGLTPLHCAARSGHADVVETLLKRGANANLKTRNDLSPLHMTAQGDHEKAARALLITGANPDAVTVDYLTPLHVAAHCGNVNVARTLLESHCNVNARALTGLTPLHVASFVGSTDAVALLLQHGANVNQTTLRNETPLHLASRNKQLETAKVLLSHGAFLDARTRDNQTPLHIAIRSGFLPMVQLLLDAGSDTTATTRDGYSALHLAAKEESEEIVATLLERGASSDLKTKKGFTALHLVAKNGNVPIAQILLERAHADPNVAGKSGFTPVHVSSYYNQTPVLKLLVEHGADVNKPVRNGFTPLHLTAKRNNLACAEILAENGATIDAESRNGYTPLHLAAQDGQIDFVDTLINKYKANPACAAQDGLTPLHLAVQEDKVPVAECLLNAAAPIDAATHEAGFTPLHTAAYRGQLASVRLLLTRLGELGRTEAVNARTTLGSTPLHLAAQQGHLQVALKLLQSGADPNARNRQGWTAAQLAYKQHYLNLFETLQKVTTNVKDWSQPSLTGAGPDGLSDGDPNMVTGSIALEKVEHMIDHVITDSDEEGGDEPARSSVYDSMADERPRSYISDQVGFVETPTTRIINIDISPELMARQTTAVQEAKPSPAGTSAWSFDADNLQLMRKPIKSGFLISFLVDARGCLVEAQRRADLRFYIPPNACPRPTRIICRILRPEFAPNGPSMNDGDCLAARILEMGPYQAQFSLPILIEVPHIASLRGHEREIIVLRSETGNTWKEHQMDASDQAVQDALGDAFERVEPSNVLAERRIHRILTTDFPQYFALLSRFRQEIALVGSDGGVISSTVCPHVQAVFPPAALQKKIKVGLQAQPIARELITRLVGPRVSVSPVVSVEPRRRKFHKPITLTIPLPRPPPKVDPGTSPNVRLLCSLSGGTNPAIWEDITGTTPLTRHKDCVSFTTTVSARLWLIDCPNSASAVEIANRVYQESIVPPIVGRFAVYTRQPMNLDTATTAVDGLTGTTDTPRIRHSGMELAQIRCLCLTDDNEDKTLECLERFGLVAVGPSSELLEDHPYWIEMTGNLVPITKADSQPRLLVRPFLDNRITFPVRVRSETLENEKVEGMVTGKIHFMRDPRHLVGEPEDISPPQRPVTTLEIHLPRPDQSMVIVTTGEHNHHIFGIIFTLS</sequence>
<dbReference type="PROSITE" id="PS50297">
    <property type="entry name" value="ANK_REP_REGION"/>
    <property type="match status" value="19"/>
</dbReference>
<dbReference type="Pfam" id="PF00791">
    <property type="entry name" value="ZU5"/>
    <property type="match status" value="1"/>
</dbReference>
<dbReference type="Pfam" id="PF13637">
    <property type="entry name" value="Ank_4"/>
    <property type="match status" value="1"/>
</dbReference>
<evidence type="ECO:0000259" key="8">
    <source>
        <dbReference type="PROSITE" id="PS51145"/>
    </source>
</evidence>
<feature type="repeat" description="ANK" evidence="7">
    <location>
        <begin position="374"/>
        <end position="406"/>
    </location>
</feature>
<evidence type="ECO:0000256" key="3">
    <source>
        <dbReference type="ARBA" id="ARBA00022490"/>
    </source>
</evidence>
<evidence type="ECO:0000313" key="10">
    <source>
        <dbReference type="Proteomes" id="UP000728185"/>
    </source>
</evidence>
<feature type="repeat" description="ANK" evidence="7">
    <location>
        <begin position="92"/>
        <end position="124"/>
    </location>
</feature>
<feature type="repeat" description="ANK" evidence="7">
    <location>
        <begin position="158"/>
        <end position="183"/>
    </location>
</feature>
<protein>
    <submittedName>
        <fullName evidence="9">Ankyrin-2</fullName>
    </submittedName>
</protein>
<keyword evidence="10" id="KW-1185">Reference proteome</keyword>
<dbReference type="FunFam" id="2.60.220.30:FF:000009">
    <property type="entry name" value="Ankyrin 2, isoform G"/>
    <property type="match status" value="1"/>
</dbReference>
<dbReference type="Proteomes" id="UP000728185">
    <property type="component" value="Unassembled WGS sequence"/>
</dbReference>
<dbReference type="PRINTS" id="PR01415">
    <property type="entry name" value="ANKYRIN"/>
</dbReference>
<keyword evidence="3" id="KW-0963">Cytoplasm</keyword>
<feature type="repeat" description="ANK" evidence="7">
    <location>
        <begin position="59"/>
        <end position="91"/>
    </location>
</feature>
<dbReference type="SUPFAM" id="SSF48403">
    <property type="entry name" value="Ankyrin repeat"/>
    <property type="match status" value="2"/>
</dbReference>
<reference evidence="9" key="1">
    <citation type="submission" date="2019-05" db="EMBL/GenBank/DDBJ databases">
        <title>Annotation for the trematode Fasciolopsis buski.</title>
        <authorList>
            <person name="Choi Y.-J."/>
        </authorList>
    </citation>
    <scope>NUCLEOTIDE SEQUENCE</scope>
    <source>
        <strain evidence="9">HT</strain>
        <tissue evidence="9">Whole worm</tissue>
    </source>
</reference>
<dbReference type="InterPro" id="IPR000906">
    <property type="entry name" value="ZU5_dom"/>
</dbReference>